<accession>A0A540VHQ8</accession>
<dbReference type="Pfam" id="PF01986">
    <property type="entry name" value="DUF123"/>
    <property type="match status" value="1"/>
</dbReference>
<comment type="caution">
    <text evidence="1">The sequence shown here is derived from an EMBL/GenBank/DDBJ whole genome shotgun (WGS) entry which is preliminary data.</text>
</comment>
<evidence type="ECO:0000313" key="2">
    <source>
        <dbReference type="Proteomes" id="UP000317371"/>
    </source>
</evidence>
<sequence>MTMAEVPPAIWVGARVLPWGAYVLRIALGEDAKVAFGRFRGGEPIPLPAGDYLYVGSAMGKRGSATLARRVLRHACRSGQAPPHPIWMSLQRSLRRELQEAGFPTELPRPSPKRCFWHIDYLLDRPEAELVQVFLVGSDQRLEASLARSLAADPHTRVVAAGLGARDSDQATHLLRVEAAPVWWQTLPHRLVSLSQGGR</sequence>
<dbReference type="PANTHER" id="PTHR37460:SF1">
    <property type="entry name" value="ENDONUCLEASE III"/>
    <property type="match status" value="1"/>
</dbReference>
<organism evidence="1 2">
    <name type="scientific">Litorilinea aerophila</name>
    <dbReference type="NCBI Taxonomy" id="1204385"/>
    <lineage>
        <taxon>Bacteria</taxon>
        <taxon>Bacillati</taxon>
        <taxon>Chloroflexota</taxon>
        <taxon>Caldilineae</taxon>
        <taxon>Caldilineales</taxon>
        <taxon>Caldilineaceae</taxon>
        <taxon>Litorilinea</taxon>
    </lineage>
</organism>
<reference evidence="1 2" key="1">
    <citation type="submission" date="2019-06" db="EMBL/GenBank/DDBJ databases">
        <title>Genome sequence of Litorilinea aerophila BAA-2444.</title>
        <authorList>
            <person name="Maclea K.S."/>
            <person name="Maurais E.G."/>
            <person name="Iannazzi L.C."/>
        </authorList>
    </citation>
    <scope>NUCLEOTIDE SEQUENCE [LARGE SCALE GENOMIC DNA]</scope>
    <source>
        <strain evidence="1 2">ATCC BAA-2444</strain>
    </source>
</reference>
<dbReference type="InParanoid" id="A0A540VHQ8"/>
<dbReference type="EMBL" id="VIGC01000012">
    <property type="protein sequence ID" value="TQE95683.1"/>
    <property type="molecule type" value="Genomic_DNA"/>
</dbReference>
<evidence type="ECO:0000313" key="1">
    <source>
        <dbReference type="EMBL" id="TQE95683.1"/>
    </source>
</evidence>
<proteinExistence type="predicted"/>
<dbReference type="OrthoDB" id="9802365at2"/>
<dbReference type="Proteomes" id="UP000317371">
    <property type="component" value="Unassembled WGS sequence"/>
</dbReference>
<dbReference type="AlphaFoldDB" id="A0A540VHQ8"/>
<name>A0A540VHQ8_9CHLR</name>
<dbReference type="InterPro" id="IPR002837">
    <property type="entry name" value="DUF123"/>
</dbReference>
<dbReference type="PANTHER" id="PTHR37460">
    <property type="entry name" value="ENDONUCLEASE III"/>
    <property type="match status" value="1"/>
</dbReference>
<gene>
    <name evidence="1" type="ORF">FKZ61_11200</name>
</gene>
<protein>
    <submittedName>
        <fullName evidence="1">DUF123 domain-containing protein</fullName>
    </submittedName>
</protein>
<keyword evidence="2" id="KW-1185">Reference proteome</keyword>